<evidence type="ECO:0000313" key="3">
    <source>
        <dbReference type="EMBL" id="CAK0862555.1"/>
    </source>
</evidence>
<proteinExistence type="predicted"/>
<keyword evidence="1" id="KW-0175">Coiled coil</keyword>
<dbReference type="EMBL" id="CAUYUJ010016171">
    <property type="protein sequence ID" value="CAK0862555.1"/>
    <property type="molecule type" value="Genomic_DNA"/>
</dbReference>
<accession>A0ABN9URC8</accession>
<feature type="region of interest" description="Disordered" evidence="2">
    <location>
        <begin position="147"/>
        <end position="176"/>
    </location>
</feature>
<protein>
    <submittedName>
        <fullName evidence="3">Uncharacterized protein</fullName>
    </submittedName>
</protein>
<dbReference type="Proteomes" id="UP001189429">
    <property type="component" value="Unassembled WGS sequence"/>
</dbReference>
<evidence type="ECO:0000256" key="1">
    <source>
        <dbReference type="SAM" id="Coils"/>
    </source>
</evidence>
<feature type="compositionally biased region" description="Low complexity" evidence="2">
    <location>
        <begin position="147"/>
        <end position="163"/>
    </location>
</feature>
<comment type="caution">
    <text evidence="3">The sequence shown here is derived from an EMBL/GenBank/DDBJ whole genome shotgun (WGS) entry which is preliminary data.</text>
</comment>
<evidence type="ECO:0000313" key="4">
    <source>
        <dbReference type="Proteomes" id="UP001189429"/>
    </source>
</evidence>
<sequence length="263" mass="28000">MEAMREEETKARMEIDQLESTIAQLEAGDTAMGRRGHGCLQAQQMAVALAQGKAAGKWQQELATMTAEIYHCRRLTAFQLKLAVEQARRIDFMMEQQQKMQQQFMHMMKLMTASQLGGDMAQMMATQLPQEVRAAMNVTQTRAAAMTPSATSAAASADPGVAPGPTQAQSSAADGPKVVQVTPRADHSLPPPDHAQAIQQLARPIVVSQLGMPSSPTRAAAGVIPTSPRMPGPMSLEPSMPVENGAMATQEAMPGPALSVTAP</sequence>
<reference evidence="3" key="1">
    <citation type="submission" date="2023-10" db="EMBL/GenBank/DDBJ databases">
        <authorList>
            <person name="Chen Y."/>
            <person name="Shah S."/>
            <person name="Dougan E. K."/>
            <person name="Thang M."/>
            <person name="Chan C."/>
        </authorList>
    </citation>
    <scope>NUCLEOTIDE SEQUENCE [LARGE SCALE GENOMIC DNA]</scope>
</reference>
<organism evidence="3 4">
    <name type="scientific">Prorocentrum cordatum</name>
    <dbReference type="NCBI Taxonomy" id="2364126"/>
    <lineage>
        <taxon>Eukaryota</taxon>
        <taxon>Sar</taxon>
        <taxon>Alveolata</taxon>
        <taxon>Dinophyceae</taxon>
        <taxon>Prorocentrales</taxon>
        <taxon>Prorocentraceae</taxon>
        <taxon>Prorocentrum</taxon>
    </lineage>
</organism>
<feature type="coiled-coil region" evidence="1">
    <location>
        <begin position="1"/>
        <end position="28"/>
    </location>
</feature>
<keyword evidence="4" id="KW-1185">Reference proteome</keyword>
<gene>
    <name evidence="3" type="ORF">PCOR1329_LOCUS50946</name>
</gene>
<evidence type="ECO:0000256" key="2">
    <source>
        <dbReference type="SAM" id="MobiDB-lite"/>
    </source>
</evidence>
<name>A0ABN9URC8_9DINO</name>